<evidence type="ECO:0000313" key="1">
    <source>
        <dbReference type="EMBL" id="KAK8849329.1"/>
    </source>
</evidence>
<evidence type="ECO:0008006" key="3">
    <source>
        <dbReference type="Google" id="ProtNLM"/>
    </source>
</evidence>
<protein>
    <recommendedName>
        <fullName evidence="3">Ankyrin repeat protein</fullName>
    </recommendedName>
</protein>
<organism evidence="1 2">
    <name type="scientific">Tritrichomonas musculus</name>
    <dbReference type="NCBI Taxonomy" id="1915356"/>
    <lineage>
        <taxon>Eukaryota</taxon>
        <taxon>Metamonada</taxon>
        <taxon>Parabasalia</taxon>
        <taxon>Tritrichomonadida</taxon>
        <taxon>Tritrichomonadidae</taxon>
        <taxon>Tritrichomonas</taxon>
    </lineage>
</organism>
<reference evidence="1 2" key="1">
    <citation type="submission" date="2024-04" db="EMBL/GenBank/DDBJ databases">
        <title>Tritrichomonas musculus Genome.</title>
        <authorList>
            <person name="Alves-Ferreira E."/>
            <person name="Grigg M."/>
            <person name="Lorenzi H."/>
            <person name="Galac M."/>
        </authorList>
    </citation>
    <scope>NUCLEOTIDE SEQUENCE [LARGE SCALE GENOMIC DNA]</scope>
    <source>
        <strain evidence="1 2">EAF2021</strain>
    </source>
</reference>
<evidence type="ECO:0000313" key="2">
    <source>
        <dbReference type="Proteomes" id="UP001470230"/>
    </source>
</evidence>
<accession>A0ABR2HP59</accession>
<sequence>MMTFSIHGRNAELIHILEENIKYEDSLITKISVESIKCHHNDISNYIVNNIVKKYKKLFDVFRSFNNNLITYGLHYYNYEFMTSNMTHSFTFYNACKYDHISFVKLLFDEKLSKLKLKKIHEKKNFFL</sequence>
<dbReference type="EMBL" id="JAPFFF010000026">
    <property type="protein sequence ID" value="KAK8849329.1"/>
    <property type="molecule type" value="Genomic_DNA"/>
</dbReference>
<gene>
    <name evidence="1" type="ORF">M9Y10_018701</name>
</gene>
<name>A0ABR2HP59_9EUKA</name>
<proteinExistence type="predicted"/>
<keyword evidence="2" id="KW-1185">Reference proteome</keyword>
<dbReference type="Proteomes" id="UP001470230">
    <property type="component" value="Unassembled WGS sequence"/>
</dbReference>
<comment type="caution">
    <text evidence="1">The sequence shown here is derived from an EMBL/GenBank/DDBJ whole genome shotgun (WGS) entry which is preliminary data.</text>
</comment>